<dbReference type="Proteomes" id="UP000694680">
    <property type="component" value="Chromosome 16"/>
</dbReference>
<proteinExistence type="inferred from homology"/>
<keyword evidence="4" id="KW-0732">Signal</keyword>
<feature type="chain" id="PRO_5034716330" evidence="4">
    <location>
        <begin position="26"/>
        <end position="244"/>
    </location>
</feature>
<dbReference type="InterPro" id="IPR001283">
    <property type="entry name" value="CRISP-related"/>
</dbReference>
<feature type="signal peptide" evidence="4">
    <location>
        <begin position="1"/>
        <end position="25"/>
    </location>
</feature>
<reference evidence="6" key="1">
    <citation type="submission" date="2020-06" db="EMBL/GenBank/DDBJ databases">
        <authorList>
            <consortium name="Wellcome Sanger Institute Data Sharing"/>
        </authorList>
    </citation>
    <scope>NUCLEOTIDE SEQUENCE [LARGE SCALE GENOMIC DNA]</scope>
</reference>
<reference evidence="6" key="2">
    <citation type="submission" date="2025-08" db="UniProtKB">
        <authorList>
            <consortium name="Ensembl"/>
        </authorList>
    </citation>
    <scope>IDENTIFICATION</scope>
</reference>
<keyword evidence="7" id="KW-1185">Reference proteome</keyword>
<evidence type="ECO:0000256" key="3">
    <source>
        <dbReference type="PROSITE-ProRule" id="PRU01005"/>
    </source>
</evidence>
<gene>
    <name evidence="6" type="primary">LOC114478241</name>
</gene>
<dbReference type="InterPro" id="IPR003582">
    <property type="entry name" value="ShKT_dom"/>
</dbReference>
<evidence type="ECO:0000259" key="5">
    <source>
        <dbReference type="PROSITE" id="PS51670"/>
    </source>
</evidence>
<sequence>MGAERCKRFLLLLGMMVSAQHGVHSVCTLVGVCTEDTVVQDEIVDLHNNFRRGVQPSASNMLLMSYSVDLALTAQLYVDQCVLAHGDPSTRMLDGYELGENLFYSSELFSWTEVINAWYNEVENYQYPNVSTNGKHIGHYTQVVWNTSYRVGCGVTLCPDNIYLYGCHYYRAGNFIGIPPYTVGSLCGACPDHCVENLCTNPCQYIDSSRHCPEKKEEGRCSDPLVAEECPASCGCLTEIIPIS</sequence>
<dbReference type="InterPro" id="IPR018244">
    <property type="entry name" value="Allrgn_V5/Tpx1_CS"/>
</dbReference>
<dbReference type="GO" id="GO:0005576">
    <property type="term" value="C:extracellular region"/>
    <property type="evidence" value="ECO:0007669"/>
    <property type="project" value="InterPro"/>
</dbReference>
<keyword evidence="2 3" id="KW-1015">Disulfide bond</keyword>
<feature type="disulfide bond" evidence="3">
    <location>
        <begin position="212"/>
        <end position="230"/>
    </location>
</feature>
<dbReference type="SUPFAM" id="SSF55797">
    <property type="entry name" value="PR-1-like"/>
    <property type="match status" value="1"/>
</dbReference>
<comment type="similarity">
    <text evidence="1">Belongs to the CRISP family.</text>
</comment>
<accession>A0A8C5EG69</accession>
<protein>
    <submittedName>
        <fullName evidence="6">Cysteine-rich venom protein-like</fullName>
    </submittedName>
</protein>
<evidence type="ECO:0000256" key="1">
    <source>
        <dbReference type="ARBA" id="ARBA00009923"/>
    </source>
</evidence>
<comment type="caution">
    <text evidence="3">Lacks conserved residue(s) required for the propagation of feature annotation.</text>
</comment>
<dbReference type="PROSITE" id="PS51670">
    <property type="entry name" value="SHKT"/>
    <property type="match status" value="1"/>
</dbReference>
<evidence type="ECO:0000313" key="7">
    <source>
        <dbReference type="Proteomes" id="UP000694680"/>
    </source>
</evidence>
<evidence type="ECO:0000313" key="6">
    <source>
        <dbReference type="Ensembl" id="ENSGWIP00000021015.1"/>
    </source>
</evidence>
<evidence type="ECO:0000256" key="2">
    <source>
        <dbReference type="ARBA" id="ARBA00023157"/>
    </source>
</evidence>
<dbReference type="Pfam" id="PF08562">
    <property type="entry name" value="Crisp"/>
    <property type="match status" value="1"/>
</dbReference>
<organism evidence="6 7">
    <name type="scientific">Gouania willdenowi</name>
    <name type="common">Blunt-snouted clingfish</name>
    <name type="synonym">Lepadogaster willdenowi</name>
    <dbReference type="NCBI Taxonomy" id="441366"/>
    <lineage>
        <taxon>Eukaryota</taxon>
        <taxon>Metazoa</taxon>
        <taxon>Chordata</taxon>
        <taxon>Craniata</taxon>
        <taxon>Vertebrata</taxon>
        <taxon>Euteleostomi</taxon>
        <taxon>Actinopterygii</taxon>
        <taxon>Neopterygii</taxon>
        <taxon>Teleostei</taxon>
        <taxon>Neoteleostei</taxon>
        <taxon>Acanthomorphata</taxon>
        <taxon>Ovalentaria</taxon>
        <taxon>Blenniimorphae</taxon>
        <taxon>Blenniiformes</taxon>
        <taxon>Gobiesocoidei</taxon>
        <taxon>Gobiesocidae</taxon>
        <taxon>Gobiesocinae</taxon>
        <taxon>Gouania</taxon>
    </lineage>
</organism>
<dbReference type="SUPFAM" id="SSF57546">
    <property type="entry name" value="Crisp domain-like"/>
    <property type="match status" value="1"/>
</dbReference>
<dbReference type="Pfam" id="PF00188">
    <property type="entry name" value="CAP"/>
    <property type="match status" value="1"/>
</dbReference>
<dbReference type="PROSITE" id="PS01009">
    <property type="entry name" value="CRISP_1"/>
    <property type="match status" value="1"/>
</dbReference>
<dbReference type="InterPro" id="IPR014044">
    <property type="entry name" value="CAP_dom"/>
</dbReference>
<dbReference type="PROSITE" id="PS01010">
    <property type="entry name" value="CRISP_2"/>
    <property type="match status" value="1"/>
</dbReference>
<dbReference type="InterPro" id="IPR042076">
    <property type="entry name" value="Crisp-like_dom"/>
</dbReference>
<dbReference type="InterPro" id="IPR035940">
    <property type="entry name" value="CAP_sf"/>
</dbReference>
<evidence type="ECO:0000256" key="4">
    <source>
        <dbReference type="SAM" id="SignalP"/>
    </source>
</evidence>
<reference evidence="6" key="3">
    <citation type="submission" date="2025-09" db="UniProtKB">
        <authorList>
            <consortium name="Ensembl"/>
        </authorList>
    </citation>
    <scope>IDENTIFICATION</scope>
</reference>
<dbReference type="InterPro" id="IPR013871">
    <property type="entry name" value="Cysteine_rich_secretory"/>
</dbReference>
<feature type="domain" description="ShKT" evidence="5">
    <location>
        <begin position="203"/>
        <end position="238"/>
    </location>
</feature>
<name>A0A8C5EG69_GOUWI</name>
<dbReference type="Ensembl" id="ENSGWIT00000023062.1">
    <property type="protein sequence ID" value="ENSGWIP00000021015.1"/>
    <property type="gene ID" value="ENSGWIG00000011369.1"/>
</dbReference>
<dbReference type="Gene3D" id="1.10.10.740">
    <property type="entry name" value="Crisp domain"/>
    <property type="match status" value="1"/>
</dbReference>
<feature type="disulfide bond" evidence="3">
    <location>
        <begin position="221"/>
        <end position="234"/>
    </location>
</feature>
<dbReference type="AlphaFoldDB" id="A0A8C5EG69"/>
<dbReference type="PANTHER" id="PTHR10334">
    <property type="entry name" value="CYSTEINE-RICH SECRETORY PROTEIN-RELATED"/>
    <property type="match status" value="1"/>
</dbReference>
<dbReference type="PRINTS" id="PR00837">
    <property type="entry name" value="V5TPXLIKE"/>
</dbReference>
<dbReference type="Gene3D" id="3.40.33.10">
    <property type="entry name" value="CAP"/>
    <property type="match status" value="1"/>
</dbReference>
<dbReference type="SMART" id="SM00198">
    <property type="entry name" value="SCP"/>
    <property type="match status" value="1"/>
</dbReference>